<dbReference type="RefSeq" id="WP_183724681.1">
    <property type="nucleotide sequence ID" value="NZ_JACHBW010000008.1"/>
</dbReference>
<dbReference type="AlphaFoldDB" id="A0A7W9WRF7"/>
<keyword evidence="4" id="KW-1185">Reference proteome</keyword>
<protein>
    <submittedName>
        <fullName evidence="3">Uncharacterized protein</fullName>
    </submittedName>
</protein>
<organism evidence="3 4">
    <name type="scientific">Paraburkholderia bannensis</name>
    <dbReference type="NCBI Taxonomy" id="765414"/>
    <lineage>
        <taxon>Bacteria</taxon>
        <taxon>Pseudomonadati</taxon>
        <taxon>Pseudomonadota</taxon>
        <taxon>Betaproteobacteria</taxon>
        <taxon>Burkholderiales</taxon>
        <taxon>Burkholderiaceae</taxon>
        <taxon>Paraburkholderia</taxon>
    </lineage>
</organism>
<feature type="region of interest" description="Disordered" evidence="1">
    <location>
        <begin position="1"/>
        <end position="20"/>
    </location>
</feature>
<feature type="transmembrane region" description="Helical" evidence="2">
    <location>
        <begin position="91"/>
        <end position="108"/>
    </location>
</feature>
<gene>
    <name evidence="3" type="ORF">F4827_003010</name>
</gene>
<dbReference type="Proteomes" id="UP000571554">
    <property type="component" value="Unassembled WGS sequence"/>
</dbReference>
<accession>A0A7W9WRF7</accession>
<reference evidence="3 4" key="1">
    <citation type="submission" date="2020-08" db="EMBL/GenBank/DDBJ databases">
        <title>Above-ground endophytic microbial communities from plants in different locations in the United States.</title>
        <authorList>
            <person name="Frank C."/>
        </authorList>
    </citation>
    <scope>NUCLEOTIDE SEQUENCE [LARGE SCALE GENOMIC DNA]</scope>
    <source>
        <strain evidence="3 4">WP4_2_2</strain>
    </source>
</reference>
<keyword evidence="2" id="KW-1133">Transmembrane helix</keyword>
<keyword evidence="2" id="KW-0472">Membrane</keyword>
<dbReference type="EMBL" id="JACHBW010000008">
    <property type="protein sequence ID" value="MBB6103155.1"/>
    <property type="molecule type" value="Genomic_DNA"/>
</dbReference>
<evidence type="ECO:0000313" key="4">
    <source>
        <dbReference type="Proteomes" id="UP000571554"/>
    </source>
</evidence>
<proteinExistence type="predicted"/>
<evidence type="ECO:0000313" key="3">
    <source>
        <dbReference type="EMBL" id="MBB6103155.1"/>
    </source>
</evidence>
<comment type="caution">
    <text evidence="3">The sequence shown here is derived from an EMBL/GenBank/DDBJ whole genome shotgun (WGS) entry which is preliminary data.</text>
</comment>
<keyword evidence="2" id="KW-0812">Transmembrane</keyword>
<name>A0A7W9WRF7_9BURK</name>
<sequence length="197" mass="21691">MSIRSEWTGAMQPGLMGSKKGRHFMTTRPGRFCKCRIVRFSSGFSLILYNRPALRGAPLCSLLVRRTLAVAFASVPARAPFDLNSMKKKRGIALLLLVLSAAAVAHFLRPRFTPAERDQYTALLCHVVANGSHDPRKDMQDVIENGNADYALQHLEFNAAAANDALKRFAKLDAAQQHAAAQSADDCQRQLGLNVQQ</sequence>
<evidence type="ECO:0000256" key="2">
    <source>
        <dbReference type="SAM" id="Phobius"/>
    </source>
</evidence>
<evidence type="ECO:0000256" key="1">
    <source>
        <dbReference type="SAM" id="MobiDB-lite"/>
    </source>
</evidence>